<keyword evidence="2" id="KW-0812">Transmembrane</keyword>
<keyword evidence="3" id="KW-0436">Ligase</keyword>
<dbReference type="PANTHER" id="PTHR37422:SF13">
    <property type="entry name" value="LIPOPOLYSACCHARIDE BIOSYNTHESIS PROTEIN PA4999-RELATED"/>
    <property type="match status" value="1"/>
</dbReference>
<feature type="transmembrane region" description="Helical" evidence="2">
    <location>
        <begin position="116"/>
        <end position="140"/>
    </location>
</feature>
<dbReference type="Proteomes" id="UP001155110">
    <property type="component" value="Unassembled WGS sequence"/>
</dbReference>
<reference evidence="3" key="1">
    <citation type="submission" date="2022-08" db="EMBL/GenBank/DDBJ databases">
        <title>Genomic Encyclopedia of Type Strains, Phase V (KMG-V): Genome sequencing to study the core and pangenomes of soil and plant-associated prokaryotes.</title>
        <authorList>
            <person name="Whitman W."/>
        </authorList>
    </citation>
    <scope>NUCLEOTIDE SEQUENCE</scope>
    <source>
        <strain evidence="3">SP3002</strain>
    </source>
</reference>
<dbReference type="PANTHER" id="PTHR37422">
    <property type="entry name" value="TEICHURONIC ACID BIOSYNTHESIS PROTEIN TUAE"/>
    <property type="match status" value="1"/>
</dbReference>
<feature type="transmembrane region" description="Helical" evidence="2">
    <location>
        <begin position="320"/>
        <end position="341"/>
    </location>
</feature>
<comment type="caution">
    <text evidence="3">The sequence shown here is derived from an EMBL/GenBank/DDBJ whole genome shotgun (WGS) entry which is preliminary data.</text>
</comment>
<feature type="transmembrane region" description="Helical" evidence="2">
    <location>
        <begin position="160"/>
        <end position="178"/>
    </location>
</feature>
<evidence type="ECO:0000256" key="1">
    <source>
        <dbReference type="SAM" id="MobiDB-lite"/>
    </source>
</evidence>
<feature type="transmembrane region" description="Helical" evidence="2">
    <location>
        <begin position="61"/>
        <end position="82"/>
    </location>
</feature>
<organism evidence="3 4">
    <name type="scientific">Salinibacter ruber</name>
    <dbReference type="NCBI Taxonomy" id="146919"/>
    <lineage>
        <taxon>Bacteria</taxon>
        <taxon>Pseudomonadati</taxon>
        <taxon>Rhodothermota</taxon>
        <taxon>Rhodothermia</taxon>
        <taxon>Rhodothermales</taxon>
        <taxon>Salinibacteraceae</taxon>
        <taxon>Salinibacter</taxon>
    </lineage>
</organism>
<feature type="region of interest" description="Disordered" evidence="1">
    <location>
        <begin position="411"/>
        <end position="432"/>
    </location>
</feature>
<sequence>MRYWHLLFGTVFIYLAAHITLGVPGGIASLGRWGLLAGTAGVSTWLLVVSGRADQFSGRTGGVGTVLLFLYGLLLATALAGFQVRLSVLKWLLLGTQLFVFVFAANRLLTLRQWALLAGALFLLFAVPIVVTFIAALTGFSPILSSFGVYYQGRLAVLGNPNSVGMVVLAGGVTALWVQEWPTVAQKWSRRAVPLFVLGASTLVLLWTGSRSALGGFVLGAIIWAVATGKGGKSIGLGLVGGIVLWVWSLDISTFDTLGIIVERLQTGTLLDTRDSVWTASLRNWREYPWFGHGYGVTDGGYNLDGLTGAVGSVRDGSGYFGVLESVGVVGILSLLALYAVVARNLWRLWRRKGRHRRPDWILAMLGGSLFFGFAVNAAGEPWLLGPGSFPHIVFWCALGLHVAGTTRVRSHMAKRHRQRSPVGSPAPSRMS</sequence>
<protein>
    <submittedName>
        <fullName evidence="3">O-antigen ligase</fullName>
    </submittedName>
</protein>
<feature type="transmembrane region" description="Helical" evidence="2">
    <location>
        <begin position="213"/>
        <end position="229"/>
    </location>
</feature>
<feature type="transmembrane region" description="Helical" evidence="2">
    <location>
        <begin position="88"/>
        <end position="109"/>
    </location>
</feature>
<dbReference type="RefSeq" id="WP_259060052.1">
    <property type="nucleotide sequence ID" value="NZ_JANTZM010000019.1"/>
</dbReference>
<evidence type="ECO:0000256" key="2">
    <source>
        <dbReference type="SAM" id="Phobius"/>
    </source>
</evidence>
<evidence type="ECO:0000313" key="4">
    <source>
        <dbReference type="Proteomes" id="UP001155110"/>
    </source>
</evidence>
<dbReference type="EMBL" id="JANTZM010000019">
    <property type="protein sequence ID" value="MCS4159164.1"/>
    <property type="molecule type" value="Genomic_DNA"/>
</dbReference>
<feature type="transmembrane region" description="Helical" evidence="2">
    <location>
        <begin position="190"/>
        <end position="207"/>
    </location>
</feature>
<feature type="transmembrane region" description="Helical" evidence="2">
    <location>
        <begin position="236"/>
        <end position="262"/>
    </location>
</feature>
<keyword evidence="2" id="KW-1133">Transmembrane helix</keyword>
<feature type="transmembrane region" description="Helical" evidence="2">
    <location>
        <begin position="32"/>
        <end position="49"/>
    </location>
</feature>
<keyword evidence="2" id="KW-0472">Membrane</keyword>
<dbReference type="InterPro" id="IPR051533">
    <property type="entry name" value="WaaL-like"/>
</dbReference>
<feature type="transmembrane region" description="Helical" evidence="2">
    <location>
        <begin position="361"/>
        <end position="380"/>
    </location>
</feature>
<feature type="transmembrane region" description="Helical" evidence="2">
    <location>
        <begin position="392"/>
        <end position="410"/>
    </location>
</feature>
<name>A0AAW5PBB4_9BACT</name>
<feature type="compositionally biased region" description="Basic residues" evidence="1">
    <location>
        <begin position="411"/>
        <end position="420"/>
    </location>
</feature>
<dbReference type="GO" id="GO:0016874">
    <property type="term" value="F:ligase activity"/>
    <property type="evidence" value="ECO:0007669"/>
    <property type="project" value="UniProtKB-KW"/>
</dbReference>
<proteinExistence type="predicted"/>
<gene>
    <name evidence="3" type="ORF">GGP99_003150</name>
</gene>
<dbReference type="AlphaFoldDB" id="A0AAW5PBB4"/>
<evidence type="ECO:0000313" key="3">
    <source>
        <dbReference type="EMBL" id="MCS4159164.1"/>
    </source>
</evidence>
<accession>A0AAW5PBB4</accession>